<dbReference type="RefSeq" id="WP_175557624.1">
    <property type="nucleotide sequence ID" value="NZ_FODT01000003.1"/>
</dbReference>
<dbReference type="PROSITE" id="PS50042">
    <property type="entry name" value="CNMP_BINDING_3"/>
    <property type="match status" value="1"/>
</dbReference>
<keyword evidence="1" id="KW-0805">Transcription regulation</keyword>
<dbReference type="InterPro" id="IPR050397">
    <property type="entry name" value="Env_Response_Regulators"/>
</dbReference>
<dbReference type="SUPFAM" id="SSF51206">
    <property type="entry name" value="cAMP-binding domain-like"/>
    <property type="match status" value="1"/>
</dbReference>
<dbReference type="PANTHER" id="PTHR24567:SF74">
    <property type="entry name" value="HTH-TYPE TRANSCRIPTIONAL REGULATOR ARCR"/>
    <property type="match status" value="1"/>
</dbReference>
<keyword evidence="6" id="KW-1185">Reference proteome</keyword>
<dbReference type="InterPro" id="IPR014710">
    <property type="entry name" value="RmlC-like_jellyroll"/>
</dbReference>
<protein>
    <submittedName>
        <fullName evidence="5">cAMP-binding domain of CRP or a regulatory subunit of cAMP-dependent protein kinases</fullName>
    </submittedName>
</protein>
<evidence type="ECO:0000259" key="4">
    <source>
        <dbReference type="PROSITE" id="PS50042"/>
    </source>
</evidence>
<dbReference type="AlphaFoldDB" id="A0A1H8Q5Z8"/>
<dbReference type="InterPro" id="IPR018490">
    <property type="entry name" value="cNMP-bd_dom_sf"/>
</dbReference>
<dbReference type="CDD" id="cd00038">
    <property type="entry name" value="CAP_ED"/>
    <property type="match status" value="1"/>
</dbReference>
<keyword evidence="5" id="KW-0418">Kinase</keyword>
<keyword evidence="3" id="KW-0804">Transcription</keyword>
<organism evidence="5 6">
    <name type="scientific">Rhodopseudomonas pseudopalustris</name>
    <dbReference type="NCBI Taxonomy" id="1513892"/>
    <lineage>
        <taxon>Bacteria</taxon>
        <taxon>Pseudomonadati</taxon>
        <taxon>Pseudomonadota</taxon>
        <taxon>Alphaproteobacteria</taxon>
        <taxon>Hyphomicrobiales</taxon>
        <taxon>Nitrobacteraceae</taxon>
        <taxon>Rhodopseudomonas</taxon>
    </lineage>
</organism>
<dbReference type="Gene3D" id="1.10.10.10">
    <property type="entry name" value="Winged helix-like DNA-binding domain superfamily/Winged helix DNA-binding domain"/>
    <property type="match status" value="1"/>
</dbReference>
<dbReference type="GO" id="GO:0016301">
    <property type="term" value="F:kinase activity"/>
    <property type="evidence" value="ECO:0007669"/>
    <property type="project" value="UniProtKB-KW"/>
</dbReference>
<dbReference type="PANTHER" id="PTHR24567">
    <property type="entry name" value="CRP FAMILY TRANSCRIPTIONAL REGULATORY PROTEIN"/>
    <property type="match status" value="1"/>
</dbReference>
<proteinExistence type="predicted"/>
<gene>
    <name evidence="5" type="ORF">SAMN05444123_10362</name>
</gene>
<name>A0A1H8Q5Z8_9BRAD</name>
<dbReference type="InterPro" id="IPR036390">
    <property type="entry name" value="WH_DNA-bd_sf"/>
</dbReference>
<reference evidence="6" key="1">
    <citation type="submission" date="2016-10" db="EMBL/GenBank/DDBJ databases">
        <authorList>
            <person name="Varghese N."/>
            <person name="Submissions S."/>
        </authorList>
    </citation>
    <scope>NUCLEOTIDE SEQUENCE [LARGE SCALE GENOMIC DNA]</scope>
    <source>
        <strain evidence="6">DSM 123</strain>
    </source>
</reference>
<dbReference type="GO" id="GO:0003677">
    <property type="term" value="F:DNA binding"/>
    <property type="evidence" value="ECO:0007669"/>
    <property type="project" value="UniProtKB-KW"/>
</dbReference>
<dbReference type="SUPFAM" id="SSF46785">
    <property type="entry name" value="Winged helix' DNA-binding domain"/>
    <property type="match status" value="1"/>
</dbReference>
<evidence type="ECO:0000256" key="2">
    <source>
        <dbReference type="ARBA" id="ARBA00023125"/>
    </source>
</evidence>
<dbReference type="Gene3D" id="2.60.120.10">
    <property type="entry name" value="Jelly Rolls"/>
    <property type="match status" value="1"/>
</dbReference>
<feature type="domain" description="Cyclic nucleotide-binding" evidence="4">
    <location>
        <begin position="11"/>
        <end position="105"/>
    </location>
</feature>
<keyword evidence="2" id="KW-0238">DNA-binding</keyword>
<evidence type="ECO:0000313" key="6">
    <source>
        <dbReference type="Proteomes" id="UP000199615"/>
    </source>
</evidence>
<dbReference type="Pfam" id="PF13545">
    <property type="entry name" value="HTH_Crp_2"/>
    <property type="match status" value="1"/>
</dbReference>
<evidence type="ECO:0000256" key="1">
    <source>
        <dbReference type="ARBA" id="ARBA00023015"/>
    </source>
</evidence>
<dbReference type="InterPro" id="IPR000595">
    <property type="entry name" value="cNMP-bd_dom"/>
</dbReference>
<sequence length="256" mass="27602">MLTSRQSPNDLLAALPSQDFDLLRPHLRTMELSFGQLLVEAGAPFKQVIFPHAGIVSTLARLRRGETVEVGVIGRDSVVGAGAAFYDALASTAAIVRYPGAASVIDAGHFRAAVELSPALRNALLHDQSVRVVRAEQTAACNAAHAAEARLCCRLLQSREMAASDSMLLSQELMAQMLGVKRNTISLIAHGLQQQGLIRYSRGRMSIVDVEGLNRRSCECHTADRLTVAQMPVRPCPALLAQRPAQEFGLAQRSPS</sequence>
<accession>A0A1H8Q5Z8</accession>
<dbReference type="EMBL" id="FODT01000003">
    <property type="protein sequence ID" value="SEO49344.1"/>
    <property type="molecule type" value="Genomic_DNA"/>
</dbReference>
<dbReference type="GO" id="GO:0005829">
    <property type="term" value="C:cytosol"/>
    <property type="evidence" value="ECO:0007669"/>
    <property type="project" value="TreeGrafter"/>
</dbReference>
<dbReference type="Proteomes" id="UP000199615">
    <property type="component" value="Unassembled WGS sequence"/>
</dbReference>
<keyword evidence="5" id="KW-0808">Transferase</keyword>
<dbReference type="InterPro" id="IPR012318">
    <property type="entry name" value="HTH_CRP"/>
</dbReference>
<dbReference type="InterPro" id="IPR036388">
    <property type="entry name" value="WH-like_DNA-bd_sf"/>
</dbReference>
<dbReference type="GO" id="GO:0003700">
    <property type="term" value="F:DNA-binding transcription factor activity"/>
    <property type="evidence" value="ECO:0007669"/>
    <property type="project" value="TreeGrafter"/>
</dbReference>
<evidence type="ECO:0000313" key="5">
    <source>
        <dbReference type="EMBL" id="SEO49344.1"/>
    </source>
</evidence>
<evidence type="ECO:0000256" key="3">
    <source>
        <dbReference type="ARBA" id="ARBA00023163"/>
    </source>
</evidence>